<evidence type="ECO:0000313" key="2">
    <source>
        <dbReference type="EMBL" id="OHY96421.1"/>
    </source>
</evidence>
<dbReference type="Pfam" id="PF01471">
    <property type="entry name" value="PG_binding_1"/>
    <property type="match status" value="1"/>
</dbReference>
<keyword evidence="3" id="KW-1185">Reference proteome</keyword>
<dbReference type="Gene3D" id="1.10.101.10">
    <property type="entry name" value="PGBD-like superfamily/PGBD"/>
    <property type="match status" value="1"/>
</dbReference>
<protein>
    <recommendedName>
        <fullName evidence="1">Peptidoglycan binding-like domain-containing protein</fullName>
    </recommendedName>
</protein>
<comment type="caution">
    <text evidence="2">The sequence shown here is derived from an EMBL/GenBank/DDBJ whole genome shotgun (WGS) entry which is preliminary data.</text>
</comment>
<accession>A0ABX3DEC8</accession>
<feature type="domain" description="Peptidoglycan binding-like" evidence="1">
    <location>
        <begin position="15"/>
        <end position="68"/>
    </location>
</feature>
<gene>
    <name evidence="2" type="ORF">BI375_02590</name>
</gene>
<evidence type="ECO:0000259" key="1">
    <source>
        <dbReference type="Pfam" id="PF01471"/>
    </source>
</evidence>
<dbReference type="InterPro" id="IPR036366">
    <property type="entry name" value="PGBDSf"/>
</dbReference>
<evidence type="ECO:0000313" key="3">
    <source>
        <dbReference type="Proteomes" id="UP000180133"/>
    </source>
</evidence>
<dbReference type="InterPro" id="IPR002477">
    <property type="entry name" value="Peptidoglycan-bd-like"/>
</dbReference>
<dbReference type="EMBL" id="MKFT01000001">
    <property type="protein sequence ID" value="OHY96421.1"/>
    <property type="molecule type" value="Genomic_DNA"/>
</dbReference>
<reference evidence="2 3" key="1">
    <citation type="submission" date="2016-09" db="EMBL/GenBank/DDBJ databases">
        <title>Isolation, identification and antibiotic sensitivity analysis of bacterial pathogen from juvenile Hippocampus erectus with tail-rotted disease.</title>
        <authorList>
            <person name="Yang Q."/>
        </authorList>
    </citation>
    <scope>NUCLEOTIDE SEQUENCE [LARGE SCALE GENOMIC DNA]</scope>
    <source>
        <strain evidence="2 3">HM-10</strain>
    </source>
</reference>
<sequence>MKLINSVGVDGINNKKDVELVQILLNSASSEVSLEVDGKCGKKTKSAIVSYQRKIMPKWKPDGRVDPNGRTFRELTMYYSSEEKDKINKARYLGTKPTPSQTKSRIDLSRFKVTYKASLNSEKRIVSNYAIKIIKLALARAGLRNAVVTSTFRFPVEQASIMYRNAEISLKRQKQLYGKNGDLVLDVYERNRSKAKAEVIGMMVEKIEELSHKGQFVSKHCATIEQYKKYNVIDIGLNSTRAVNTSTFHAEKLTESLRVLQQDGYINRFIDETRKSNQCWHIEIVPNSKKLEVYFS</sequence>
<dbReference type="RefSeq" id="WP_071234347.1">
    <property type="nucleotide sequence ID" value="NZ_KV861315.1"/>
</dbReference>
<name>A0ABX3DEC8_9VIBR</name>
<organism evidence="2 3">
    <name type="scientific">Vibrio rotiferianus</name>
    <dbReference type="NCBI Taxonomy" id="190895"/>
    <lineage>
        <taxon>Bacteria</taxon>
        <taxon>Pseudomonadati</taxon>
        <taxon>Pseudomonadota</taxon>
        <taxon>Gammaproteobacteria</taxon>
        <taxon>Vibrionales</taxon>
        <taxon>Vibrionaceae</taxon>
        <taxon>Vibrio</taxon>
    </lineage>
</organism>
<proteinExistence type="predicted"/>
<dbReference type="Proteomes" id="UP000180133">
    <property type="component" value="Unassembled WGS sequence"/>
</dbReference>